<dbReference type="InterPro" id="IPR043502">
    <property type="entry name" value="DNA/RNA_pol_sf"/>
</dbReference>
<organism evidence="4">
    <name type="scientific">Serpula lacrymans var. lacrymans (strain S7.3)</name>
    <name type="common">Dry rot fungus</name>
    <dbReference type="NCBI Taxonomy" id="936435"/>
    <lineage>
        <taxon>Eukaryota</taxon>
        <taxon>Fungi</taxon>
        <taxon>Dikarya</taxon>
        <taxon>Basidiomycota</taxon>
        <taxon>Agaricomycotina</taxon>
        <taxon>Agaricomycetes</taxon>
        <taxon>Agaricomycetidae</taxon>
        <taxon>Boletales</taxon>
        <taxon>Coniophorineae</taxon>
        <taxon>Serpulaceae</taxon>
        <taxon>Serpula</taxon>
    </lineage>
</organism>
<dbReference type="InterPro" id="IPR041577">
    <property type="entry name" value="RT_RNaseH_2"/>
</dbReference>
<gene>
    <name evidence="3" type="ORF">SERLA73DRAFT_24689</name>
</gene>
<dbReference type="STRING" id="936435.F8PIT7"/>
<dbReference type="Pfam" id="PF17919">
    <property type="entry name" value="RT_RNaseH_2"/>
    <property type="match status" value="1"/>
</dbReference>
<evidence type="ECO:0000256" key="1">
    <source>
        <dbReference type="ARBA" id="ARBA00023268"/>
    </source>
</evidence>
<dbReference type="OrthoDB" id="2446696at2759"/>
<evidence type="ECO:0000313" key="4">
    <source>
        <dbReference type="Proteomes" id="UP000008063"/>
    </source>
</evidence>
<evidence type="ECO:0000313" key="3">
    <source>
        <dbReference type="EMBL" id="EGO04037.1"/>
    </source>
</evidence>
<dbReference type="Gene3D" id="3.30.70.270">
    <property type="match status" value="2"/>
</dbReference>
<dbReference type="InterPro" id="IPR050951">
    <property type="entry name" value="Retrovirus_Pol_polyprotein"/>
</dbReference>
<dbReference type="PANTHER" id="PTHR37984">
    <property type="entry name" value="PROTEIN CBG26694"/>
    <property type="match status" value="1"/>
</dbReference>
<keyword evidence="1" id="KW-0511">Multifunctional enzyme</keyword>
<dbReference type="PROSITE" id="PS50878">
    <property type="entry name" value="RT_POL"/>
    <property type="match status" value="1"/>
</dbReference>
<sequence>TFQSMMNEIFADMENCVVIYIDNLLIFTKSDDEAEHDRIVQEVLQHLQERDLFVKPEKCNFKVKEVDFLGMIISQNGIRMDPEKVQAILEWPEPTCVKGVRAFLGLGNFYRRFIENFAKITRPLNDLTKKDIVWHWGAKEQEAFDKLKQAFTTAPILAFPELDKEFRLETDSSDFATGAVLSIKCPDDLWRPCAYLSHSLSPTERNYQIYDKEMLAIIRALEHWWHYLEGARHQFEIWTDHKNLEYFMTAR</sequence>
<dbReference type="InterPro" id="IPR000477">
    <property type="entry name" value="RT_dom"/>
</dbReference>
<dbReference type="HOGENOM" id="CLU_000384_33_3_1"/>
<dbReference type="Gene3D" id="3.10.20.370">
    <property type="match status" value="1"/>
</dbReference>
<dbReference type="Proteomes" id="UP000008063">
    <property type="component" value="Unassembled WGS sequence"/>
</dbReference>
<accession>F8PIT7</accession>
<dbReference type="InParanoid" id="F8PIT7"/>
<dbReference type="OMA" id="NCITSEP"/>
<dbReference type="FunFam" id="3.30.70.270:FF:000003">
    <property type="entry name" value="Transposon Ty3-G Gag-Pol polyprotein"/>
    <property type="match status" value="1"/>
</dbReference>
<keyword evidence="4" id="KW-1185">Reference proteome</keyword>
<dbReference type="FunFam" id="3.10.20.370:FF:000001">
    <property type="entry name" value="Retrovirus-related Pol polyprotein from transposon 17.6-like protein"/>
    <property type="match status" value="1"/>
</dbReference>
<dbReference type="GO" id="GO:0003824">
    <property type="term" value="F:catalytic activity"/>
    <property type="evidence" value="ECO:0007669"/>
    <property type="project" value="UniProtKB-KW"/>
</dbReference>
<name>F8PIT7_SERL3</name>
<dbReference type="InterPro" id="IPR043128">
    <property type="entry name" value="Rev_trsase/Diguanyl_cyclase"/>
</dbReference>
<feature type="domain" description="Reverse transcriptase" evidence="2">
    <location>
        <begin position="1"/>
        <end position="73"/>
    </location>
</feature>
<dbReference type="Pfam" id="PF00078">
    <property type="entry name" value="RVT_1"/>
    <property type="match status" value="1"/>
</dbReference>
<dbReference type="PANTHER" id="PTHR37984:SF5">
    <property type="entry name" value="PROTEIN NYNRIN-LIKE"/>
    <property type="match status" value="1"/>
</dbReference>
<feature type="non-terminal residue" evidence="3">
    <location>
        <position position="1"/>
    </location>
</feature>
<dbReference type="CDD" id="cd09274">
    <property type="entry name" value="RNase_HI_RT_Ty3"/>
    <property type="match status" value="1"/>
</dbReference>
<reference evidence="4" key="1">
    <citation type="journal article" date="2011" name="Science">
        <title>The plant cell wall-decomposing machinery underlies the functional diversity of forest fungi.</title>
        <authorList>
            <person name="Eastwood D.C."/>
            <person name="Floudas D."/>
            <person name="Binder M."/>
            <person name="Majcherczyk A."/>
            <person name="Schneider P."/>
            <person name="Aerts A."/>
            <person name="Asiegbu F.O."/>
            <person name="Baker S.E."/>
            <person name="Barry K."/>
            <person name="Bendiksby M."/>
            <person name="Blumentritt M."/>
            <person name="Coutinho P.M."/>
            <person name="Cullen D."/>
            <person name="de Vries R.P."/>
            <person name="Gathman A."/>
            <person name="Goodell B."/>
            <person name="Henrissat B."/>
            <person name="Ihrmark K."/>
            <person name="Kauserud H."/>
            <person name="Kohler A."/>
            <person name="LaButti K."/>
            <person name="Lapidus A."/>
            <person name="Lavin J.L."/>
            <person name="Lee Y.-H."/>
            <person name="Lindquist E."/>
            <person name="Lilly W."/>
            <person name="Lucas S."/>
            <person name="Morin E."/>
            <person name="Murat C."/>
            <person name="Oguiza J.A."/>
            <person name="Park J."/>
            <person name="Pisabarro A.G."/>
            <person name="Riley R."/>
            <person name="Rosling A."/>
            <person name="Salamov A."/>
            <person name="Schmidt O."/>
            <person name="Schmutz J."/>
            <person name="Skrede I."/>
            <person name="Stenlid J."/>
            <person name="Wiebenga A."/>
            <person name="Xie X."/>
            <person name="Kuees U."/>
            <person name="Hibbett D.S."/>
            <person name="Hoffmeister D."/>
            <person name="Hoegberg N."/>
            <person name="Martin F."/>
            <person name="Grigoriev I.V."/>
            <person name="Watkinson S.C."/>
        </authorList>
    </citation>
    <scope>NUCLEOTIDE SEQUENCE [LARGE SCALE GENOMIC DNA]</scope>
    <source>
        <strain evidence="4">strain S7.3</strain>
    </source>
</reference>
<proteinExistence type="predicted"/>
<dbReference type="SUPFAM" id="SSF56672">
    <property type="entry name" value="DNA/RNA polymerases"/>
    <property type="match status" value="1"/>
</dbReference>
<evidence type="ECO:0000259" key="2">
    <source>
        <dbReference type="PROSITE" id="PS50878"/>
    </source>
</evidence>
<feature type="non-terminal residue" evidence="3">
    <location>
        <position position="251"/>
    </location>
</feature>
<dbReference type="EMBL" id="GL945475">
    <property type="protein sequence ID" value="EGO04037.1"/>
    <property type="molecule type" value="Genomic_DNA"/>
</dbReference>
<dbReference type="FunFam" id="3.30.70.270:FF:000063">
    <property type="entry name" value="Zinc knuckle domaincontaining protein"/>
    <property type="match status" value="1"/>
</dbReference>
<protein>
    <recommendedName>
        <fullName evidence="2">Reverse transcriptase domain-containing protein</fullName>
    </recommendedName>
</protein>
<dbReference type="AlphaFoldDB" id="F8PIT7"/>